<evidence type="ECO:0000256" key="2">
    <source>
        <dbReference type="SAM" id="MobiDB-lite"/>
    </source>
</evidence>
<dbReference type="PANTHER" id="PTHR35319:SF2">
    <property type="entry name" value="YCF54"/>
    <property type="match status" value="1"/>
</dbReference>
<dbReference type="Gene3D" id="3.30.70.1860">
    <property type="entry name" value="Uncharacterised protein family Ycf54"/>
    <property type="match status" value="1"/>
</dbReference>
<dbReference type="AlphaFoldDB" id="A0AAW1TF93"/>
<organism evidence="3 4">
    <name type="scientific">Apatococcus fuscideae</name>
    <dbReference type="NCBI Taxonomy" id="2026836"/>
    <lineage>
        <taxon>Eukaryota</taxon>
        <taxon>Viridiplantae</taxon>
        <taxon>Chlorophyta</taxon>
        <taxon>core chlorophytes</taxon>
        <taxon>Trebouxiophyceae</taxon>
        <taxon>Chlorellales</taxon>
        <taxon>Chlorellaceae</taxon>
        <taxon>Apatococcus</taxon>
    </lineage>
</organism>
<comment type="similarity">
    <text evidence="1">Belongs to the ycf54 family.</text>
</comment>
<protein>
    <submittedName>
        <fullName evidence="3">Uncharacterized protein</fullName>
    </submittedName>
</protein>
<name>A0AAW1TF93_9CHLO</name>
<dbReference type="Pfam" id="PF10674">
    <property type="entry name" value="Ycf54"/>
    <property type="match status" value="1"/>
</dbReference>
<accession>A0AAW1TF93</accession>
<gene>
    <name evidence="3" type="ORF">WJX84_012356</name>
</gene>
<dbReference type="Proteomes" id="UP001485043">
    <property type="component" value="Unassembled WGS sequence"/>
</dbReference>
<dbReference type="EMBL" id="JALJOV010000093">
    <property type="protein sequence ID" value="KAK9867350.1"/>
    <property type="molecule type" value="Genomic_DNA"/>
</dbReference>
<evidence type="ECO:0000256" key="1">
    <source>
        <dbReference type="ARBA" id="ARBA00043978"/>
    </source>
</evidence>
<dbReference type="InterPro" id="IPR038409">
    <property type="entry name" value="Ycf54-like_sf"/>
</dbReference>
<evidence type="ECO:0000313" key="3">
    <source>
        <dbReference type="EMBL" id="KAK9867350.1"/>
    </source>
</evidence>
<keyword evidence="4" id="KW-1185">Reference proteome</keyword>
<proteinExistence type="inferred from homology"/>
<comment type="caution">
    <text evidence="3">The sequence shown here is derived from an EMBL/GenBank/DDBJ whole genome shotgun (WGS) entry which is preliminary data.</text>
</comment>
<dbReference type="PANTHER" id="PTHR35319">
    <property type="match status" value="1"/>
</dbReference>
<sequence length="210" mass="23632">MPLAQKAGATEARRPDVPARPQSSTRYCVCQQNKRARKNAPNKSVSAGHLRLRPLQAVAERAQTSISAASETTATWYACIANAEFMLNDVQNEAFAEQLRERKRLFAEKNKEIDFFLVSEPTWLDDKFPTESKRVGRPCVALVSSDKIWMTFMKLRLDRVLLLNLGQISSGEALKSGGPVPEFKKPSKWTAPYAPYAPGWWKVFMPSSQQ</sequence>
<feature type="region of interest" description="Disordered" evidence="2">
    <location>
        <begin position="1"/>
        <end position="25"/>
    </location>
</feature>
<dbReference type="InterPro" id="IPR019616">
    <property type="entry name" value="Ycf54"/>
</dbReference>
<reference evidence="3 4" key="1">
    <citation type="journal article" date="2024" name="Nat. Commun.">
        <title>Phylogenomics reveals the evolutionary origins of lichenization in chlorophyte algae.</title>
        <authorList>
            <person name="Puginier C."/>
            <person name="Libourel C."/>
            <person name="Otte J."/>
            <person name="Skaloud P."/>
            <person name="Haon M."/>
            <person name="Grisel S."/>
            <person name="Petersen M."/>
            <person name="Berrin J.G."/>
            <person name="Delaux P.M."/>
            <person name="Dal Grande F."/>
            <person name="Keller J."/>
        </authorList>
    </citation>
    <scope>NUCLEOTIDE SEQUENCE [LARGE SCALE GENOMIC DNA]</scope>
    <source>
        <strain evidence="3 4">SAG 2523</strain>
    </source>
</reference>
<evidence type="ECO:0000313" key="4">
    <source>
        <dbReference type="Proteomes" id="UP001485043"/>
    </source>
</evidence>